<dbReference type="InterPro" id="IPR032675">
    <property type="entry name" value="LRR_dom_sf"/>
</dbReference>
<reference evidence="1 2" key="1">
    <citation type="journal article" date="2024" name="Commun. Biol.">
        <title>Comparative genomic analysis of thermophilic fungi reveals convergent evolutionary adaptations and gene losses.</title>
        <authorList>
            <person name="Steindorff A.S."/>
            <person name="Aguilar-Pontes M.V."/>
            <person name="Robinson A.J."/>
            <person name="Andreopoulos B."/>
            <person name="LaButti K."/>
            <person name="Kuo A."/>
            <person name="Mondo S."/>
            <person name="Riley R."/>
            <person name="Otillar R."/>
            <person name="Haridas S."/>
            <person name="Lipzen A."/>
            <person name="Grimwood J."/>
            <person name="Schmutz J."/>
            <person name="Clum A."/>
            <person name="Reid I.D."/>
            <person name="Moisan M.C."/>
            <person name="Butler G."/>
            <person name="Nguyen T.T.M."/>
            <person name="Dewar K."/>
            <person name="Conant G."/>
            <person name="Drula E."/>
            <person name="Henrissat B."/>
            <person name="Hansel C."/>
            <person name="Singer S."/>
            <person name="Hutchinson M.I."/>
            <person name="de Vries R.P."/>
            <person name="Natvig D.O."/>
            <person name="Powell A.J."/>
            <person name="Tsang A."/>
            <person name="Grigoriev I.V."/>
        </authorList>
    </citation>
    <scope>NUCLEOTIDE SEQUENCE [LARGE SCALE GENOMIC DNA]</scope>
    <source>
        <strain evidence="1 2">CBS 620.91</strain>
    </source>
</reference>
<gene>
    <name evidence="1" type="ORF">VTJ49DRAFT_1094</name>
</gene>
<keyword evidence="2" id="KW-1185">Reference proteome</keyword>
<sequence>MRFRHVRLTVQDPETLIADLDYCYGILTKDDRFRHVRQVSVTGGMNYLWREFSSVHRPDYFFHWETSSEYNRYEPATEDSFAYEVDSGDENDDLATDAVFIVRTCPDKIPRGLTPQQRQAQEKRAERSAWIPFADFLAWLPVLHDLVYACSNQVPRCVLEALHKHHPQSRLHVSTFHLRSFARRLDDHDREVDPDEYALVTSPCLYSIHLSGREEVKDPDDWYGPEIPISSFDEVAVLSMLKAGFAPRLRHVHVPLVRMSASNESPTILPLLKQALSRPLAPWRGIFRDQDAGLPTATQQPSTTPSILSTPPPQLAQLETLAFTSDYNSDLDRLLVWAACVDFAALRRLDLQSGVSERMLQIFIIEATQPTSSSRWFSSLRSLSLRPSYPYLVKEGASSDHLVTQFLSVLPPLERLDLDGSPSARHILETILSRHGRTLRTLRLPTCGEKDNIDHDQVRDIARRCPCLQDIRLRIRRRRGTREEVAIYRAIGQIRRLRCVKLVLDCLGDYDEDLFCQARRWDQDDSQLTPEAVESICKTMVNFAVDMDLVGRIWVAITGTEELIRTGEGALPLPLETLIVVPGPFWDDDWVVWGDYGELSTWAEFVGVRWLCKRRQDSVSQLDIREIVNPDRPRSNILMTKIKDREGSDVWSKIWPRKGKWWADDWHSFPLEMDEDDAMDKKDGVEA</sequence>
<proteinExistence type="predicted"/>
<name>A0ABR3VDW3_HUMIN</name>
<dbReference type="SUPFAM" id="SSF52047">
    <property type="entry name" value="RNI-like"/>
    <property type="match status" value="1"/>
</dbReference>
<dbReference type="Proteomes" id="UP001583172">
    <property type="component" value="Unassembled WGS sequence"/>
</dbReference>
<protein>
    <submittedName>
        <fullName evidence="1">Uncharacterized protein</fullName>
    </submittedName>
</protein>
<evidence type="ECO:0000313" key="1">
    <source>
        <dbReference type="EMBL" id="KAL1839815.1"/>
    </source>
</evidence>
<organism evidence="1 2">
    <name type="scientific">Humicola insolens</name>
    <name type="common">Soft-rot fungus</name>
    <dbReference type="NCBI Taxonomy" id="85995"/>
    <lineage>
        <taxon>Eukaryota</taxon>
        <taxon>Fungi</taxon>
        <taxon>Dikarya</taxon>
        <taxon>Ascomycota</taxon>
        <taxon>Pezizomycotina</taxon>
        <taxon>Sordariomycetes</taxon>
        <taxon>Sordariomycetidae</taxon>
        <taxon>Sordariales</taxon>
        <taxon>Chaetomiaceae</taxon>
        <taxon>Mycothermus</taxon>
    </lineage>
</organism>
<dbReference type="EMBL" id="JAZGSY010000139">
    <property type="protein sequence ID" value="KAL1839815.1"/>
    <property type="molecule type" value="Genomic_DNA"/>
</dbReference>
<dbReference type="Gene3D" id="3.80.10.10">
    <property type="entry name" value="Ribonuclease Inhibitor"/>
    <property type="match status" value="1"/>
</dbReference>
<comment type="caution">
    <text evidence="1">The sequence shown here is derived from an EMBL/GenBank/DDBJ whole genome shotgun (WGS) entry which is preliminary data.</text>
</comment>
<evidence type="ECO:0000313" key="2">
    <source>
        <dbReference type="Proteomes" id="UP001583172"/>
    </source>
</evidence>
<accession>A0ABR3VDW3</accession>